<feature type="transmembrane region" description="Helical" evidence="1">
    <location>
        <begin position="413"/>
        <end position="435"/>
    </location>
</feature>
<dbReference type="AlphaFoldDB" id="A0AAE0BPJ7"/>
<evidence type="ECO:0000313" key="2">
    <source>
        <dbReference type="EMBL" id="KAK3240446.1"/>
    </source>
</evidence>
<dbReference type="EMBL" id="LGRX02033640">
    <property type="protein sequence ID" value="KAK3240446.1"/>
    <property type="molecule type" value="Genomic_DNA"/>
</dbReference>
<feature type="transmembrane region" description="Helical" evidence="1">
    <location>
        <begin position="295"/>
        <end position="318"/>
    </location>
</feature>
<gene>
    <name evidence="2" type="ORF">CYMTET_49714</name>
</gene>
<reference evidence="2 3" key="1">
    <citation type="journal article" date="2015" name="Genome Biol. Evol.">
        <title>Comparative Genomics of a Bacterivorous Green Alga Reveals Evolutionary Causalities and Consequences of Phago-Mixotrophic Mode of Nutrition.</title>
        <authorList>
            <person name="Burns J.A."/>
            <person name="Paasch A."/>
            <person name="Narechania A."/>
            <person name="Kim E."/>
        </authorList>
    </citation>
    <scope>NUCLEOTIDE SEQUENCE [LARGE SCALE GENOMIC DNA]</scope>
    <source>
        <strain evidence="2 3">PLY_AMNH</strain>
    </source>
</reference>
<feature type="transmembrane region" description="Helical" evidence="1">
    <location>
        <begin position="262"/>
        <end position="283"/>
    </location>
</feature>
<organism evidence="2 3">
    <name type="scientific">Cymbomonas tetramitiformis</name>
    <dbReference type="NCBI Taxonomy" id="36881"/>
    <lineage>
        <taxon>Eukaryota</taxon>
        <taxon>Viridiplantae</taxon>
        <taxon>Chlorophyta</taxon>
        <taxon>Pyramimonadophyceae</taxon>
        <taxon>Pyramimonadales</taxon>
        <taxon>Pyramimonadaceae</taxon>
        <taxon>Cymbomonas</taxon>
    </lineage>
</organism>
<feature type="transmembrane region" description="Helical" evidence="1">
    <location>
        <begin position="43"/>
        <end position="62"/>
    </location>
</feature>
<keyword evidence="1" id="KW-0812">Transmembrane</keyword>
<keyword evidence="3" id="KW-1185">Reference proteome</keyword>
<comment type="caution">
    <text evidence="2">The sequence shown here is derived from an EMBL/GenBank/DDBJ whole genome shotgun (WGS) entry which is preliminary data.</text>
</comment>
<feature type="transmembrane region" description="Helical" evidence="1">
    <location>
        <begin position="121"/>
        <end position="144"/>
    </location>
</feature>
<evidence type="ECO:0000256" key="1">
    <source>
        <dbReference type="SAM" id="Phobius"/>
    </source>
</evidence>
<keyword evidence="1" id="KW-0472">Membrane</keyword>
<keyword evidence="1" id="KW-1133">Transmembrane helix</keyword>
<evidence type="ECO:0000313" key="3">
    <source>
        <dbReference type="Proteomes" id="UP001190700"/>
    </source>
</evidence>
<feature type="transmembrane region" description="Helical" evidence="1">
    <location>
        <begin position="6"/>
        <end position="31"/>
    </location>
</feature>
<name>A0AAE0BPJ7_9CHLO</name>
<sequence>MDNMPSLLWGFFVVPVCFLILLSSLTVIVNVPPPVRQLTPLTGIKVTLSIAVVIFHCAQLLNYNVQDNPASVLSTHPWLTNIPADVYFLISGLLGTRTVLREISSDKSFSVVTKIFSRAARLAPTILVCGFLFAFMDGSVTSLFSGETSPTIRRSLQHMSSVAVDLQAHALLVPLIWTLRHFEAPLKSSLSLLLFAIPAASFYLVSQEDPEACSAVVSPYPVALACGVSNEDKVFFNAYLENPFEPQCVHGLPTSSNSCAEWLYALQHCTAPFLLGAIVAALLDEAEKDDVDRRTFPHCLSLGQLHLASVVMIVPVALTLCSNDRASIPVQMYETAGFTVTLMIGIAVFMYRTLLPRDHPVHCSGLADIFGHDWWYTFDQLSYEVNALHFWLAMRLILGSEEMMIEKQASASLVLKTSFKVYLFTLLVASVTYVVSTNLKSSMRGLVEFIRHPSGRQHTSKDL</sequence>
<protein>
    <submittedName>
        <fullName evidence="2">Uncharacterized protein</fullName>
    </submittedName>
</protein>
<proteinExistence type="predicted"/>
<accession>A0AAE0BPJ7</accession>
<feature type="transmembrane region" description="Helical" evidence="1">
    <location>
        <begin position="330"/>
        <end position="351"/>
    </location>
</feature>
<dbReference type="Proteomes" id="UP001190700">
    <property type="component" value="Unassembled WGS sequence"/>
</dbReference>